<feature type="region of interest" description="Disordered" evidence="1">
    <location>
        <begin position="54"/>
        <end position="94"/>
    </location>
</feature>
<evidence type="ECO:0000313" key="2">
    <source>
        <dbReference type="EMBL" id="EDS36082.1"/>
    </source>
</evidence>
<dbReference type="VEuPathDB" id="VectorBase:CPIJ011406"/>
<dbReference type="EMBL" id="DS232148">
    <property type="protein sequence ID" value="EDS36082.1"/>
    <property type="molecule type" value="Genomic_DNA"/>
</dbReference>
<evidence type="ECO:0000313" key="4">
    <source>
        <dbReference type="Proteomes" id="UP000002320"/>
    </source>
</evidence>
<keyword evidence="2" id="KW-0675">Receptor</keyword>
<name>B0WWJ0_CULQU</name>
<dbReference type="InParanoid" id="B0WWJ0"/>
<evidence type="ECO:0000313" key="3">
    <source>
        <dbReference type="EnsemblMetazoa" id="CPIJ011406-PA"/>
    </source>
</evidence>
<feature type="compositionally biased region" description="Basic residues" evidence="1">
    <location>
        <begin position="79"/>
        <end position="91"/>
    </location>
</feature>
<gene>
    <name evidence="3" type="primary">6044221</name>
    <name evidence="2" type="ORF">CpipJ_CPIJ011406</name>
</gene>
<reference evidence="2" key="1">
    <citation type="submission" date="2007-03" db="EMBL/GenBank/DDBJ databases">
        <title>Annotation of Culex pipiens quinquefasciatus.</title>
        <authorList>
            <consortium name="The Broad Institute Genome Sequencing Platform"/>
            <person name="Atkinson P.W."/>
            <person name="Hemingway J."/>
            <person name="Christensen B.M."/>
            <person name="Higgs S."/>
            <person name="Kodira C."/>
            <person name="Hannick L."/>
            <person name="Megy K."/>
            <person name="O'Leary S."/>
            <person name="Pearson M."/>
            <person name="Haas B.J."/>
            <person name="Mauceli E."/>
            <person name="Wortman J.R."/>
            <person name="Lee N.H."/>
            <person name="Guigo R."/>
            <person name="Stanke M."/>
            <person name="Alvarado L."/>
            <person name="Amedeo P."/>
            <person name="Antoine C.H."/>
            <person name="Arensburger P."/>
            <person name="Bidwell S.L."/>
            <person name="Crawford M."/>
            <person name="Camaro F."/>
            <person name="Devon K."/>
            <person name="Engels R."/>
            <person name="Hammond M."/>
            <person name="Howarth C."/>
            <person name="Koehrsen M."/>
            <person name="Lawson D."/>
            <person name="Montgomery P."/>
            <person name="Nene V."/>
            <person name="Nusbaum C."/>
            <person name="Puiu D."/>
            <person name="Romero-Severson J."/>
            <person name="Severson D.W."/>
            <person name="Shumway M."/>
            <person name="Sisk P."/>
            <person name="Stolte C."/>
            <person name="Zeng Q."/>
            <person name="Eisenstadt E."/>
            <person name="Fraser-Liggett C."/>
            <person name="Strausberg R."/>
            <person name="Galagan J."/>
            <person name="Birren B."/>
            <person name="Collins F.H."/>
        </authorList>
    </citation>
    <scope>NUCLEOTIDE SEQUENCE [LARGE SCALE GENOMIC DNA]</scope>
    <source>
        <strain evidence="2">JHB</strain>
    </source>
</reference>
<dbReference type="HOGENOM" id="CLU_1210832_0_0_1"/>
<sequence>MVLPVNSALNPVLYTLTTAQFKQQLTRFFYSLPCGATLDMNGYDSAIDSRNSLAQFTSSNGGSRRFPQRRRTSAEVGRRHTVSSHSRHRRPIGGFGVAANPDDHRNHRHCFLPTQNLTHLQQQHQTQHLLAQPPSQLQLRKGGHFGQSPPESPSSPTSMTVLTSSTLTMVGGGGGDQGGAAATAGGALEMVTLRTVATGNGECSYHQVLLKKDSVRSTRSRSSLGRFEL</sequence>
<dbReference type="OrthoDB" id="6022531at2759"/>
<proteinExistence type="predicted"/>
<dbReference type="KEGG" id="cqu:CpipJ_CPIJ011406"/>
<reference evidence="3" key="2">
    <citation type="submission" date="2021-02" db="UniProtKB">
        <authorList>
            <consortium name="EnsemblMetazoa"/>
        </authorList>
    </citation>
    <scope>IDENTIFICATION</scope>
    <source>
        <strain evidence="3">JHB</strain>
    </source>
</reference>
<organism>
    <name type="scientific">Culex quinquefasciatus</name>
    <name type="common">Southern house mosquito</name>
    <name type="synonym">Culex pungens</name>
    <dbReference type="NCBI Taxonomy" id="7176"/>
    <lineage>
        <taxon>Eukaryota</taxon>
        <taxon>Metazoa</taxon>
        <taxon>Ecdysozoa</taxon>
        <taxon>Arthropoda</taxon>
        <taxon>Hexapoda</taxon>
        <taxon>Insecta</taxon>
        <taxon>Pterygota</taxon>
        <taxon>Neoptera</taxon>
        <taxon>Endopterygota</taxon>
        <taxon>Diptera</taxon>
        <taxon>Nematocera</taxon>
        <taxon>Culicoidea</taxon>
        <taxon>Culicidae</taxon>
        <taxon>Culicinae</taxon>
        <taxon>Culicini</taxon>
        <taxon>Culex</taxon>
        <taxon>Culex</taxon>
    </lineage>
</organism>
<feature type="region of interest" description="Disordered" evidence="1">
    <location>
        <begin position="140"/>
        <end position="159"/>
    </location>
</feature>
<dbReference type="EnsemblMetazoa" id="CPIJ011406-RA">
    <property type="protein sequence ID" value="CPIJ011406-PA"/>
    <property type="gene ID" value="CPIJ011406"/>
</dbReference>
<dbReference type="Proteomes" id="UP000002320">
    <property type="component" value="Unassembled WGS sequence"/>
</dbReference>
<protein>
    <submittedName>
        <fullName evidence="2 3">Insl3/relaxin receptor</fullName>
    </submittedName>
</protein>
<accession>B0WWJ0</accession>
<dbReference type="VEuPathDB" id="VectorBase:CQUJHB015463"/>
<evidence type="ECO:0000256" key="1">
    <source>
        <dbReference type="SAM" id="MobiDB-lite"/>
    </source>
</evidence>
<keyword evidence="4" id="KW-1185">Reference proteome</keyword>
<dbReference type="AlphaFoldDB" id="B0WWJ0"/>